<dbReference type="InterPro" id="IPR012349">
    <property type="entry name" value="Split_barrel_FMN-bd"/>
</dbReference>
<evidence type="ECO:0000313" key="3">
    <source>
        <dbReference type="Proteomes" id="UP001205311"/>
    </source>
</evidence>
<accession>A0ABT1HPE8</accession>
<feature type="region of interest" description="Disordered" evidence="1">
    <location>
        <begin position="251"/>
        <end position="273"/>
    </location>
</feature>
<keyword evidence="3" id="KW-1185">Reference proteome</keyword>
<organism evidence="2 3">
    <name type="scientific">Streptoalloteichus tenebrarius (strain ATCC 17920 / DSM 40477 / JCM 4838 / CBS 697.72 / NBRC 16177 / NCIMB 11028 / NRRL B-12390 / A12253. 1 / ISP 5477)</name>
    <name type="common">Streptomyces tenebrarius</name>
    <dbReference type="NCBI Taxonomy" id="1933"/>
    <lineage>
        <taxon>Bacteria</taxon>
        <taxon>Bacillati</taxon>
        <taxon>Actinomycetota</taxon>
        <taxon>Actinomycetes</taxon>
        <taxon>Pseudonocardiales</taxon>
        <taxon>Pseudonocardiaceae</taxon>
        <taxon>Streptoalloteichus</taxon>
    </lineage>
</organism>
<dbReference type="Gene3D" id="2.30.110.10">
    <property type="entry name" value="Electron Transport, Fmn-binding Protein, Chain A"/>
    <property type="match status" value="1"/>
</dbReference>
<dbReference type="Pfam" id="PF12900">
    <property type="entry name" value="Pyridox_ox_2"/>
    <property type="match status" value="1"/>
</dbReference>
<evidence type="ECO:0000313" key="2">
    <source>
        <dbReference type="EMBL" id="MCP2257394.1"/>
    </source>
</evidence>
<proteinExistence type="predicted"/>
<protein>
    <submittedName>
        <fullName evidence="2">Nitroimidazol reductase NimA, pyridoxamine 5'-phosphate oxidase superfamily</fullName>
    </submittedName>
</protein>
<sequence length="273" mass="29343">MTTAEPPAAGCGDPYKRHPLTTPTPNYSAHLVKHRKALALSILDEGFYCHIGYFDPEANAVRVVPRQYGRSGDSLYIHGPGPAPGSHLGDEHTSRLYRLIAQNRVSDVCVTVSLVDGLALARSAAHAALSYRSVVIYGKACVVLDNSEDGEKAEALETIANHIAPGYADDSRKADAAERKAVGIIRIDFRHVSSKVRTGGPARDGKDPQEFWAGVVPIRPVYGPPISSKDVPSTVRVPGYVRRLTGIRGANDLDVAPPRHGEGEERPDGAPLF</sequence>
<gene>
    <name evidence="2" type="ORF">LX15_001079</name>
</gene>
<feature type="compositionally biased region" description="Basic and acidic residues" evidence="1">
    <location>
        <begin position="257"/>
        <end position="273"/>
    </location>
</feature>
<reference evidence="2 3" key="1">
    <citation type="submission" date="2022-06" db="EMBL/GenBank/DDBJ databases">
        <title>Genomic Encyclopedia of Archaeal and Bacterial Type Strains, Phase II (KMG-II): from individual species to whole genera.</title>
        <authorList>
            <person name="Goeker M."/>
        </authorList>
    </citation>
    <scope>NUCLEOTIDE SEQUENCE [LARGE SCALE GENOMIC DNA]</scope>
    <source>
        <strain evidence="2 3">DSM 40477</strain>
    </source>
</reference>
<dbReference type="PANTHER" id="PTHR34071:SF2">
    <property type="entry name" value="FLAVIN-NUCLEOTIDE-BINDING PROTEIN"/>
    <property type="match status" value="1"/>
</dbReference>
<dbReference type="PANTHER" id="PTHR34071">
    <property type="entry name" value="5-NITROIMIDAZOLE ANTIBIOTICS RESISTANCE PROTEIN, NIMA-FAMILY-RELATED PROTEIN-RELATED"/>
    <property type="match status" value="1"/>
</dbReference>
<comment type="caution">
    <text evidence="2">The sequence shown here is derived from an EMBL/GenBank/DDBJ whole genome shotgun (WGS) entry which is preliminary data.</text>
</comment>
<dbReference type="EMBL" id="JAMTCP010000004">
    <property type="protein sequence ID" value="MCP2257394.1"/>
    <property type="molecule type" value="Genomic_DNA"/>
</dbReference>
<evidence type="ECO:0000256" key="1">
    <source>
        <dbReference type="SAM" id="MobiDB-lite"/>
    </source>
</evidence>
<dbReference type="InterPro" id="IPR024747">
    <property type="entry name" value="Pyridox_Oxase-rel"/>
</dbReference>
<dbReference type="RefSeq" id="WP_253668360.1">
    <property type="nucleotide sequence ID" value="NZ_JAMTCP010000004.1"/>
</dbReference>
<name>A0ABT1HPE8_STRSD</name>
<dbReference type="SUPFAM" id="SSF50475">
    <property type="entry name" value="FMN-binding split barrel"/>
    <property type="match status" value="1"/>
</dbReference>
<dbReference type="Proteomes" id="UP001205311">
    <property type="component" value="Unassembled WGS sequence"/>
</dbReference>